<dbReference type="AlphaFoldDB" id="A0A9D1PZI3"/>
<comment type="caution">
    <text evidence="2">The sequence shown here is derived from an EMBL/GenBank/DDBJ whole genome shotgun (WGS) entry which is preliminary data.</text>
</comment>
<name>A0A9D1PZI3_9FIRM</name>
<dbReference type="EMBL" id="DXHS01000019">
    <property type="protein sequence ID" value="HIW01946.1"/>
    <property type="molecule type" value="Genomic_DNA"/>
</dbReference>
<organism evidence="2 3">
    <name type="scientific">Candidatus Protoclostridium stercorigallinarum</name>
    <dbReference type="NCBI Taxonomy" id="2838741"/>
    <lineage>
        <taxon>Bacteria</taxon>
        <taxon>Bacillati</taxon>
        <taxon>Bacillota</taxon>
        <taxon>Clostridia</taxon>
        <taxon>Candidatus Protoclostridium</taxon>
    </lineage>
</organism>
<dbReference type="Proteomes" id="UP000823990">
    <property type="component" value="Unassembled WGS sequence"/>
</dbReference>
<evidence type="ECO:0000256" key="1">
    <source>
        <dbReference type="SAM" id="Phobius"/>
    </source>
</evidence>
<evidence type="ECO:0008006" key="4">
    <source>
        <dbReference type="Google" id="ProtNLM"/>
    </source>
</evidence>
<keyword evidence="1" id="KW-0472">Membrane</keyword>
<reference evidence="2" key="2">
    <citation type="submission" date="2021-04" db="EMBL/GenBank/DDBJ databases">
        <authorList>
            <person name="Gilroy R."/>
        </authorList>
    </citation>
    <scope>NUCLEOTIDE SEQUENCE</scope>
    <source>
        <strain evidence="2">12435</strain>
    </source>
</reference>
<evidence type="ECO:0000313" key="2">
    <source>
        <dbReference type="EMBL" id="HIW01946.1"/>
    </source>
</evidence>
<evidence type="ECO:0000313" key="3">
    <source>
        <dbReference type="Proteomes" id="UP000823990"/>
    </source>
</evidence>
<keyword evidence="1" id="KW-1133">Transmembrane helix</keyword>
<sequence length="56" mass="5992">MLAFFFALLGLIFSIIGYNRSKAMCGSGRGLAIAGIIISAVWMGFVLICIISVSFM</sequence>
<accession>A0A9D1PZI3</accession>
<gene>
    <name evidence="2" type="ORF">H9892_01240</name>
</gene>
<protein>
    <recommendedName>
        <fullName evidence="4">DUF4190 domain-containing protein</fullName>
    </recommendedName>
</protein>
<reference evidence="2" key="1">
    <citation type="journal article" date="2021" name="PeerJ">
        <title>Extensive microbial diversity within the chicken gut microbiome revealed by metagenomics and culture.</title>
        <authorList>
            <person name="Gilroy R."/>
            <person name="Ravi A."/>
            <person name="Getino M."/>
            <person name="Pursley I."/>
            <person name="Horton D.L."/>
            <person name="Alikhan N.F."/>
            <person name="Baker D."/>
            <person name="Gharbi K."/>
            <person name="Hall N."/>
            <person name="Watson M."/>
            <person name="Adriaenssens E.M."/>
            <person name="Foster-Nyarko E."/>
            <person name="Jarju S."/>
            <person name="Secka A."/>
            <person name="Antonio M."/>
            <person name="Oren A."/>
            <person name="Chaudhuri R.R."/>
            <person name="La Ragione R."/>
            <person name="Hildebrand F."/>
            <person name="Pallen M.J."/>
        </authorList>
    </citation>
    <scope>NUCLEOTIDE SEQUENCE</scope>
    <source>
        <strain evidence="2">12435</strain>
    </source>
</reference>
<proteinExistence type="predicted"/>
<feature type="transmembrane region" description="Helical" evidence="1">
    <location>
        <begin position="31"/>
        <end position="55"/>
    </location>
</feature>
<keyword evidence="1" id="KW-0812">Transmembrane</keyword>